<comment type="caution">
    <text evidence="1">The sequence shown here is derived from an EMBL/GenBank/DDBJ whole genome shotgun (WGS) entry which is preliminary data.</text>
</comment>
<evidence type="ECO:0000313" key="1">
    <source>
        <dbReference type="EMBL" id="EUA09029.1"/>
    </source>
</evidence>
<accession>X7YPI1</accession>
<name>X7YPI1_MYCXE</name>
<organism evidence="1">
    <name type="scientific">Mycobacterium xenopi 4042</name>
    <dbReference type="NCBI Taxonomy" id="1299334"/>
    <lineage>
        <taxon>Bacteria</taxon>
        <taxon>Bacillati</taxon>
        <taxon>Actinomycetota</taxon>
        <taxon>Actinomycetes</taxon>
        <taxon>Mycobacteriales</taxon>
        <taxon>Mycobacteriaceae</taxon>
        <taxon>Mycobacterium</taxon>
    </lineage>
</organism>
<dbReference type="AlphaFoldDB" id="X7YPI1"/>
<dbReference type="EMBL" id="JAOB01000090">
    <property type="protein sequence ID" value="EUA09029.1"/>
    <property type="molecule type" value="Genomic_DNA"/>
</dbReference>
<sequence length="47" mass="5307">MEPYLDILKDFDTFLVMSVEPGFGARISCPRCWAKSARSARWSIPAS</sequence>
<gene>
    <name evidence="1" type="ORF">I553_10086</name>
</gene>
<dbReference type="PATRIC" id="fig|1299334.3.peg.9577"/>
<protein>
    <submittedName>
        <fullName evidence="1">Ribulose-phosphate 3 epimerase family protein</fullName>
    </submittedName>
</protein>
<reference evidence="1" key="1">
    <citation type="submission" date="2014-01" db="EMBL/GenBank/DDBJ databases">
        <authorList>
            <person name="Brown-Elliot B."/>
            <person name="Wallace R."/>
            <person name="Lenaerts A."/>
            <person name="Ordway D."/>
            <person name="DeGroote M.A."/>
            <person name="Parker T."/>
            <person name="Sizemore C."/>
            <person name="Tallon L.J."/>
            <person name="Sadzewicz L.K."/>
            <person name="Sengamalay N."/>
            <person name="Fraser C.M."/>
            <person name="Hine E."/>
            <person name="Shefchek K.A."/>
            <person name="Das S.P."/>
            <person name="Tettelin H."/>
        </authorList>
    </citation>
    <scope>NUCLEOTIDE SEQUENCE [LARGE SCALE GENOMIC DNA]</scope>
    <source>
        <strain evidence="1">4042</strain>
    </source>
</reference>
<proteinExistence type="predicted"/>